<comment type="similarity">
    <text evidence="1 9">Belongs to the protein prenyltransferase subunit alpha family.</text>
</comment>
<evidence type="ECO:0000256" key="8">
    <source>
        <dbReference type="ARBA" id="ARBA00047658"/>
    </source>
</evidence>
<keyword evidence="6" id="KW-0677">Repeat</keyword>
<evidence type="ECO:0000256" key="1">
    <source>
        <dbReference type="ARBA" id="ARBA00006734"/>
    </source>
</evidence>
<name>A0A167Q6Y5_CALVF</name>
<dbReference type="GO" id="GO:0097354">
    <property type="term" value="P:prenylation"/>
    <property type="evidence" value="ECO:0007669"/>
    <property type="project" value="UniProtKB-UniRule"/>
</dbReference>
<dbReference type="GO" id="GO:0005968">
    <property type="term" value="C:Rab-protein geranylgeranyltransferase complex"/>
    <property type="evidence" value="ECO:0007669"/>
    <property type="project" value="TreeGrafter"/>
</dbReference>
<proteinExistence type="inferred from homology"/>
<dbReference type="OrthoDB" id="1658at2759"/>
<reference evidence="10 11" key="1">
    <citation type="journal article" date="2016" name="Mol. Biol. Evol.">
        <title>Comparative Genomics of Early-Diverging Mushroom-Forming Fungi Provides Insights into the Origins of Lignocellulose Decay Capabilities.</title>
        <authorList>
            <person name="Nagy L.G."/>
            <person name="Riley R."/>
            <person name="Tritt A."/>
            <person name="Adam C."/>
            <person name="Daum C."/>
            <person name="Floudas D."/>
            <person name="Sun H."/>
            <person name="Yadav J.S."/>
            <person name="Pangilinan J."/>
            <person name="Larsson K.H."/>
            <person name="Matsuura K."/>
            <person name="Barry K."/>
            <person name="Labutti K."/>
            <person name="Kuo R."/>
            <person name="Ohm R.A."/>
            <person name="Bhattacharya S.S."/>
            <person name="Shirouzu T."/>
            <person name="Yoshinaga Y."/>
            <person name="Martin F.M."/>
            <person name="Grigoriev I.V."/>
            <person name="Hibbett D.S."/>
        </authorList>
    </citation>
    <scope>NUCLEOTIDE SEQUENCE [LARGE SCALE GENOMIC DNA]</scope>
    <source>
        <strain evidence="10 11">TUFC12733</strain>
    </source>
</reference>
<comment type="catalytic activity">
    <reaction evidence="8 9">
        <text>geranylgeranyl diphosphate + L-cysteinyl-[protein] = S-geranylgeranyl-L-cysteinyl-[protein] + diphosphate</text>
        <dbReference type="Rhea" id="RHEA:21240"/>
        <dbReference type="Rhea" id="RHEA-COMP:10131"/>
        <dbReference type="Rhea" id="RHEA-COMP:11537"/>
        <dbReference type="ChEBI" id="CHEBI:29950"/>
        <dbReference type="ChEBI" id="CHEBI:33019"/>
        <dbReference type="ChEBI" id="CHEBI:57533"/>
        <dbReference type="ChEBI" id="CHEBI:86021"/>
        <dbReference type="EC" id="2.5.1.60"/>
    </reaction>
</comment>
<sequence>MSHGVKRTREAADVLAARREKERSKLQAYLELTDDVVARKRAAVFTQECFDLTTKLLGLNPELSSVWNYRRLILLNALFPNLSPEGTFSLLQSELNFTTGALKQYPKTYWIWNHRRWCLAKVPPGPEGAPVEKSWKRQVWARELFIVERMLDADARNFHAWNYRRYVLASDPGLRSPEDELAYTKKKIEASFSNFSAWHQRSKVYSALWEEGVSEDEVRQVKDAEFELVQQALYTDPGDQSAWLYHRWLIGNGDDTAVLKREIANIEELLAIEPDSKWCLESLVHYKRLLAARSQPDEAAQLSDLKKECNTMLSKLQTIDPKRKARYQELVL</sequence>
<dbReference type="Pfam" id="PF01239">
    <property type="entry name" value="PPTA"/>
    <property type="match status" value="5"/>
</dbReference>
<dbReference type="Proteomes" id="UP000076738">
    <property type="component" value="Unassembled WGS sequence"/>
</dbReference>
<keyword evidence="4 9" id="KW-0637">Prenyltransferase</keyword>
<dbReference type="AlphaFoldDB" id="A0A167Q6Y5"/>
<evidence type="ECO:0000256" key="5">
    <source>
        <dbReference type="ARBA" id="ARBA00022679"/>
    </source>
</evidence>
<comment type="function">
    <text evidence="9">Catalyzes the transfer of a geranyl-geranyl moiety from geranyl-geranyl pyrophosphate to cysteines occuring in specific C-terminal amino acid sequences.</text>
</comment>
<accession>A0A167Q6Y5</accession>
<evidence type="ECO:0000256" key="6">
    <source>
        <dbReference type="ARBA" id="ARBA00022737"/>
    </source>
</evidence>
<dbReference type="EMBL" id="KV417272">
    <property type="protein sequence ID" value="KZO99474.1"/>
    <property type="molecule type" value="Genomic_DNA"/>
</dbReference>
<evidence type="ECO:0000313" key="11">
    <source>
        <dbReference type="Proteomes" id="UP000076738"/>
    </source>
</evidence>
<dbReference type="EC" id="2.5.1.60" evidence="2 9"/>
<evidence type="ECO:0000256" key="4">
    <source>
        <dbReference type="ARBA" id="ARBA00022602"/>
    </source>
</evidence>
<dbReference type="STRING" id="1330018.A0A167Q6Y5"/>
<gene>
    <name evidence="10" type="ORF">CALVIDRAFT_553359</name>
</gene>
<organism evidence="10 11">
    <name type="scientific">Calocera viscosa (strain TUFC12733)</name>
    <dbReference type="NCBI Taxonomy" id="1330018"/>
    <lineage>
        <taxon>Eukaryota</taxon>
        <taxon>Fungi</taxon>
        <taxon>Dikarya</taxon>
        <taxon>Basidiomycota</taxon>
        <taxon>Agaricomycotina</taxon>
        <taxon>Dacrymycetes</taxon>
        <taxon>Dacrymycetales</taxon>
        <taxon>Dacrymycetaceae</taxon>
        <taxon>Calocera</taxon>
    </lineage>
</organism>
<protein>
    <recommendedName>
        <fullName evidence="3 9">Geranylgeranyl transferase type-2 subunit alpha</fullName>
        <ecNumber evidence="2 9">2.5.1.60</ecNumber>
    </recommendedName>
    <alternativeName>
        <fullName evidence="7 9">Geranylgeranyl transferase type II subunit alpha</fullName>
    </alternativeName>
</protein>
<evidence type="ECO:0000256" key="7">
    <source>
        <dbReference type="ARBA" id="ARBA00031267"/>
    </source>
</evidence>
<dbReference type="SUPFAM" id="SSF48439">
    <property type="entry name" value="Protein prenylyltransferase"/>
    <property type="match status" value="1"/>
</dbReference>
<evidence type="ECO:0000313" key="10">
    <source>
        <dbReference type="EMBL" id="KZO99474.1"/>
    </source>
</evidence>
<dbReference type="Gene3D" id="1.25.40.120">
    <property type="entry name" value="Protein prenylyltransferase"/>
    <property type="match status" value="1"/>
</dbReference>
<evidence type="ECO:0000256" key="3">
    <source>
        <dbReference type="ARBA" id="ARBA00014772"/>
    </source>
</evidence>
<dbReference type="GO" id="GO:0004663">
    <property type="term" value="F:Rab geranylgeranyltransferase activity"/>
    <property type="evidence" value="ECO:0007669"/>
    <property type="project" value="UniProtKB-UniRule"/>
</dbReference>
<keyword evidence="11" id="KW-1185">Reference proteome</keyword>
<dbReference type="FunFam" id="1.25.40.120:FF:000035">
    <property type="entry name" value="Geranylgeranyl transferase type-2 subunit alpha"/>
    <property type="match status" value="1"/>
</dbReference>
<dbReference type="PANTHER" id="PTHR11129:SF2">
    <property type="entry name" value="GERANYLGERANYL TRANSFERASE TYPE-2 SUBUNIT ALPHA"/>
    <property type="match status" value="1"/>
</dbReference>
<evidence type="ECO:0000256" key="2">
    <source>
        <dbReference type="ARBA" id="ARBA00012656"/>
    </source>
</evidence>
<dbReference type="PROSITE" id="PS51147">
    <property type="entry name" value="PFTA"/>
    <property type="match status" value="4"/>
</dbReference>
<evidence type="ECO:0000256" key="9">
    <source>
        <dbReference type="RuleBase" id="RU367120"/>
    </source>
</evidence>
<dbReference type="InterPro" id="IPR002088">
    <property type="entry name" value="Prenyl_trans_a"/>
</dbReference>
<keyword evidence="5 9" id="KW-0808">Transferase</keyword>
<dbReference type="PANTHER" id="PTHR11129">
    <property type="entry name" value="PROTEIN FARNESYLTRANSFERASE ALPHA SUBUNIT/RAB GERANYLGERANYL TRANSFERASE ALPHA SUBUNIT"/>
    <property type="match status" value="1"/>
</dbReference>